<proteinExistence type="predicted"/>
<evidence type="ECO:0000256" key="1">
    <source>
        <dbReference type="SAM" id="MobiDB-lite"/>
    </source>
</evidence>
<evidence type="ECO:0000313" key="3">
    <source>
        <dbReference type="Proteomes" id="UP000531561"/>
    </source>
</evidence>
<feature type="compositionally biased region" description="Low complexity" evidence="1">
    <location>
        <begin position="257"/>
        <end position="268"/>
    </location>
</feature>
<organism evidence="2 3">
    <name type="scientific">Botrytis fragariae</name>
    <dbReference type="NCBI Taxonomy" id="1964551"/>
    <lineage>
        <taxon>Eukaryota</taxon>
        <taxon>Fungi</taxon>
        <taxon>Dikarya</taxon>
        <taxon>Ascomycota</taxon>
        <taxon>Pezizomycotina</taxon>
        <taxon>Leotiomycetes</taxon>
        <taxon>Helotiales</taxon>
        <taxon>Sclerotiniaceae</taxon>
        <taxon>Botrytis</taxon>
    </lineage>
</organism>
<accession>A0A8H6AKC3</accession>
<feature type="compositionally biased region" description="Low complexity" evidence="1">
    <location>
        <begin position="87"/>
        <end position="103"/>
    </location>
</feature>
<name>A0A8H6AKC3_9HELO</name>
<dbReference type="Proteomes" id="UP000531561">
    <property type="component" value="Unassembled WGS sequence"/>
</dbReference>
<dbReference type="OrthoDB" id="3554648at2759"/>
<dbReference type="AlphaFoldDB" id="A0A8H6AKC3"/>
<dbReference type="GeneID" id="59265132"/>
<dbReference type="EMBL" id="JABFCT010000017">
    <property type="protein sequence ID" value="KAF5869303.1"/>
    <property type="molecule type" value="Genomic_DNA"/>
</dbReference>
<feature type="compositionally biased region" description="Low complexity" evidence="1">
    <location>
        <begin position="173"/>
        <end position="197"/>
    </location>
</feature>
<protein>
    <submittedName>
        <fullName evidence="2">Uncharacterized protein</fullName>
    </submittedName>
</protein>
<reference evidence="2 3" key="1">
    <citation type="journal article" date="2020" name="Phytopathology">
        <title>A high-quality genome resource of Botrytis fragariae, a new and rapidly spreading fungal pathogen causing strawberry gray mold in the U.S.A.</title>
        <authorList>
            <person name="Wu Y."/>
            <person name="Saski C.A."/>
            <person name="Schnabel G."/>
            <person name="Xiao S."/>
            <person name="Hu M."/>
        </authorList>
    </citation>
    <scope>NUCLEOTIDE SEQUENCE [LARGE SCALE GENOMIC DNA]</scope>
    <source>
        <strain evidence="2 3">BVB16</strain>
    </source>
</reference>
<feature type="region of interest" description="Disordered" evidence="1">
    <location>
        <begin position="127"/>
        <end position="277"/>
    </location>
</feature>
<comment type="caution">
    <text evidence="2">The sequence shown here is derived from an EMBL/GenBank/DDBJ whole genome shotgun (WGS) entry which is preliminary data.</text>
</comment>
<keyword evidence="3" id="KW-1185">Reference proteome</keyword>
<sequence>MVATAIYSYIPPLNLQIHLYNLNGTQSGSHPYSNEYNIIITSILETMLDGTSNRKENTPLELVPKRIRRDSHQEPTPPFKKHKRSESPTSPEPSAGSSPGSISDFAPEEQDLTTLSLVKRSLIKDGVDAETSSETPPSKAITFKSPLGIGPSSQNNAGIPETKRILVTKENTPASPLSPQSSSDISSPPSPGSSNSMLPPPSPRPKNLRLPPLSPRPSNTVPPPLPPRPSNTMPPPPRPTNAKVSRSRNTDKDKESMSSSASTSPSSSRTHNPEPLKLRLRSINGKFRNRSINKNLADDEGIDVTDVTSNSKESNMKEGLDGGTGTSKSSTSTVPLLTSSRMIRLSHFYRRIMPKPSEANKVPTEAIEMVREQKKSLRVKNDGIPFPNPPGPPYATTYRGLDLKTQIEAHKCNLCIPYGWKIPYPRLEDPLITGPLYREVLHLRRDSGEIIITAIEFTDAPGEDNVHAFLDRAENDAHNAGMPMNLEPRILAVRWGNGVQSGNPKYRSIYSFYRDPYILVVGNSNAWRVAIQQMRSRCLTKQSWIIWWTEKDYDEDWNTDVSW</sequence>
<feature type="region of interest" description="Disordered" evidence="1">
    <location>
        <begin position="306"/>
        <end position="335"/>
    </location>
</feature>
<evidence type="ECO:0000313" key="2">
    <source>
        <dbReference type="EMBL" id="KAF5869303.1"/>
    </source>
</evidence>
<feature type="compositionally biased region" description="Low complexity" evidence="1">
    <location>
        <begin position="326"/>
        <end position="335"/>
    </location>
</feature>
<feature type="region of interest" description="Disordered" evidence="1">
    <location>
        <begin position="52"/>
        <end position="107"/>
    </location>
</feature>
<dbReference type="RefSeq" id="XP_037188252.1">
    <property type="nucleotide sequence ID" value="XM_037341440.1"/>
</dbReference>
<gene>
    <name evidence="2" type="ORF">Bfra_011110</name>
</gene>
<feature type="compositionally biased region" description="Pro residues" evidence="1">
    <location>
        <begin position="212"/>
        <end position="239"/>
    </location>
</feature>